<sequence>MLECFESSPVAVAVGVSLLVLLLLCGIGCAWHWNRRESTPFTLPKFMQRRSSRQKDVTKTVSSSAYVISPSMKASVESKGHKSTDKRNKMHGNYENVEVCPPCTEGTTEKALYENTQPSNLEEHVYGNQTDPLYYNFQKPSPPPPQDDDIYILPDCD</sequence>
<keyword evidence="2" id="KW-0472">Membrane</keyword>
<dbReference type="GeneTree" id="ENSGT00390000011255"/>
<dbReference type="AlphaFoldDB" id="A0A8C6HAE1"/>
<dbReference type="GO" id="GO:0002322">
    <property type="term" value="P:B cell proliferation involved in immune response"/>
    <property type="evidence" value="ECO:0007669"/>
    <property type="project" value="Ensembl"/>
</dbReference>
<evidence type="ECO:0000313" key="4">
    <source>
        <dbReference type="Proteomes" id="UP000694415"/>
    </source>
</evidence>
<dbReference type="PANTHER" id="PTHR37350">
    <property type="entry name" value="PROTEIN GAPT"/>
    <property type="match status" value="1"/>
</dbReference>
<feature type="compositionally biased region" description="Acidic residues" evidence="1">
    <location>
        <begin position="146"/>
        <end position="157"/>
    </location>
</feature>
<name>A0A8C6HAE1_MUSSI</name>
<keyword evidence="4" id="KW-1185">Reference proteome</keyword>
<accession>A0A8C6HAE1</accession>
<organism evidence="3 4">
    <name type="scientific">Mus spicilegus</name>
    <name type="common">Mound-building mouse</name>
    <dbReference type="NCBI Taxonomy" id="10103"/>
    <lineage>
        <taxon>Eukaryota</taxon>
        <taxon>Metazoa</taxon>
        <taxon>Chordata</taxon>
        <taxon>Craniata</taxon>
        <taxon>Vertebrata</taxon>
        <taxon>Euteleostomi</taxon>
        <taxon>Mammalia</taxon>
        <taxon>Eutheria</taxon>
        <taxon>Euarchontoglires</taxon>
        <taxon>Glires</taxon>
        <taxon>Rodentia</taxon>
        <taxon>Myomorpha</taxon>
        <taxon>Muroidea</taxon>
        <taxon>Muridae</taxon>
        <taxon>Murinae</taxon>
        <taxon>Mus</taxon>
        <taxon>Mus</taxon>
    </lineage>
</organism>
<dbReference type="GO" id="GO:0005886">
    <property type="term" value="C:plasma membrane"/>
    <property type="evidence" value="ECO:0007669"/>
    <property type="project" value="Ensembl"/>
</dbReference>
<dbReference type="Ensembl" id="ENSMSIT00000023638.1">
    <property type="protein sequence ID" value="ENSMSIP00000018704.1"/>
    <property type="gene ID" value="ENSMSIG00000015941.1"/>
</dbReference>
<dbReference type="PANTHER" id="PTHR37350:SF1">
    <property type="entry name" value="PROTEIN GAPT"/>
    <property type="match status" value="1"/>
</dbReference>
<dbReference type="Proteomes" id="UP000694415">
    <property type="component" value="Unplaced"/>
</dbReference>
<feature type="transmembrane region" description="Helical" evidence="2">
    <location>
        <begin position="12"/>
        <end position="33"/>
    </location>
</feature>
<keyword evidence="2" id="KW-1133">Transmembrane helix</keyword>
<proteinExistence type="predicted"/>
<reference evidence="3" key="2">
    <citation type="submission" date="2025-09" db="UniProtKB">
        <authorList>
            <consortium name="Ensembl"/>
        </authorList>
    </citation>
    <scope>IDENTIFICATION</scope>
</reference>
<reference evidence="3" key="1">
    <citation type="submission" date="2025-08" db="UniProtKB">
        <authorList>
            <consortium name="Ensembl"/>
        </authorList>
    </citation>
    <scope>IDENTIFICATION</scope>
</reference>
<dbReference type="Pfam" id="PF11770">
    <property type="entry name" value="GAPT"/>
    <property type="match status" value="1"/>
</dbReference>
<dbReference type="GO" id="GO:0001782">
    <property type="term" value="P:B cell homeostasis"/>
    <property type="evidence" value="ECO:0007669"/>
    <property type="project" value="Ensembl"/>
</dbReference>
<keyword evidence="2" id="KW-0812">Transmembrane</keyword>
<feature type="region of interest" description="Disordered" evidence="1">
    <location>
        <begin position="117"/>
        <end position="157"/>
    </location>
</feature>
<evidence type="ECO:0000256" key="1">
    <source>
        <dbReference type="SAM" id="MobiDB-lite"/>
    </source>
</evidence>
<protein>
    <submittedName>
        <fullName evidence="3">Grb2-binding adaptor, transmembrane</fullName>
    </submittedName>
</protein>
<evidence type="ECO:0000256" key="2">
    <source>
        <dbReference type="SAM" id="Phobius"/>
    </source>
</evidence>
<dbReference type="GO" id="GO:0005794">
    <property type="term" value="C:Golgi apparatus"/>
    <property type="evidence" value="ECO:0007669"/>
    <property type="project" value="Ensembl"/>
</dbReference>
<dbReference type="InterPro" id="IPR021082">
    <property type="entry name" value="Protein_GAPT"/>
</dbReference>
<dbReference type="PRINTS" id="PR02077">
    <property type="entry name" value="PROTEINGAPT"/>
</dbReference>
<evidence type="ECO:0000313" key="3">
    <source>
        <dbReference type="Ensembl" id="ENSMSIP00000018704.1"/>
    </source>
</evidence>